<feature type="transmembrane region" description="Helical" evidence="1">
    <location>
        <begin position="160"/>
        <end position="181"/>
    </location>
</feature>
<keyword evidence="1" id="KW-0812">Transmembrane</keyword>
<dbReference type="RefSeq" id="WP_251936281.1">
    <property type="nucleotide sequence ID" value="NZ_CP098747.1"/>
</dbReference>
<gene>
    <name evidence="2" type="ORF">NBZ79_05815</name>
</gene>
<organism evidence="2 3">
    <name type="scientific">Sneathiella marina</name>
    <dbReference type="NCBI Taxonomy" id="2950108"/>
    <lineage>
        <taxon>Bacteria</taxon>
        <taxon>Pseudomonadati</taxon>
        <taxon>Pseudomonadota</taxon>
        <taxon>Alphaproteobacteria</taxon>
        <taxon>Sneathiellales</taxon>
        <taxon>Sneathiellaceae</taxon>
        <taxon>Sneathiella</taxon>
    </lineage>
</organism>
<reference evidence="2" key="1">
    <citation type="submission" date="2022-06" db="EMBL/GenBank/DDBJ databases">
        <title>Sneathiella actinostolidae sp. nov., isolated from a sea anemonein the Western Pacific Ocean.</title>
        <authorList>
            <person name="Wei M.J."/>
        </authorList>
    </citation>
    <scope>NUCLEOTIDE SEQUENCE</scope>
    <source>
        <strain evidence="2">PHK-P5</strain>
    </source>
</reference>
<feature type="transmembrane region" description="Helical" evidence="1">
    <location>
        <begin position="58"/>
        <end position="74"/>
    </location>
</feature>
<protein>
    <recommendedName>
        <fullName evidence="4">Potassium channel domain-containing protein</fullName>
    </recommendedName>
</protein>
<evidence type="ECO:0000313" key="3">
    <source>
        <dbReference type="Proteomes" id="UP001056291"/>
    </source>
</evidence>
<dbReference type="EMBL" id="CP098747">
    <property type="protein sequence ID" value="USG62489.1"/>
    <property type="molecule type" value="Genomic_DNA"/>
</dbReference>
<keyword evidence="3" id="KW-1185">Reference proteome</keyword>
<feature type="transmembrane region" description="Helical" evidence="1">
    <location>
        <begin position="86"/>
        <end position="104"/>
    </location>
</feature>
<keyword evidence="1" id="KW-1133">Transmembrane helix</keyword>
<evidence type="ECO:0000256" key="1">
    <source>
        <dbReference type="SAM" id="Phobius"/>
    </source>
</evidence>
<evidence type="ECO:0008006" key="4">
    <source>
        <dbReference type="Google" id="ProtNLM"/>
    </source>
</evidence>
<keyword evidence="1" id="KW-0472">Membrane</keyword>
<dbReference type="Proteomes" id="UP001056291">
    <property type="component" value="Chromosome"/>
</dbReference>
<feature type="transmembrane region" description="Helical" evidence="1">
    <location>
        <begin position="116"/>
        <end position="138"/>
    </location>
</feature>
<sequence length="182" mass="20063">MKVISKNKHTSLFATLMILLLVSPIIDDEATGAVLLPALFSLVLIACTLVVDKSRHQTLIVLSFAVPWAYLTWLHPSLSDYPVANIANFILVTCTIYVALILLIGISSTEKVSRDIIFGAITVYLMVGIAWTIVYALIENFRPSSFDLGATENGLIWNRLIYFSFSIITTLGYGVGIPFNFS</sequence>
<dbReference type="SUPFAM" id="SSF81324">
    <property type="entry name" value="Voltage-gated potassium channels"/>
    <property type="match status" value="1"/>
</dbReference>
<accession>A0ABY4W6N7</accession>
<feature type="transmembrane region" description="Helical" evidence="1">
    <location>
        <begin position="34"/>
        <end position="51"/>
    </location>
</feature>
<name>A0ABY4W6N7_9PROT</name>
<proteinExistence type="predicted"/>
<evidence type="ECO:0000313" key="2">
    <source>
        <dbReference type="EMBL" id="USG62489.1"/>
    </source>
</evidence>